<reference evidence="1" key="2">
    <citation type="journal article" date="2015" name="Fish Shellfish Immunol.">
        <title>Early steps in the European eel (Anguilla anguilla)-Vibrio vulnificus interaction in the gills: Role of the RtxA13 toxin.</title>
        <authorList>
            <person name="Callol A."/>
            <person name="Pajuelo D."/>
            <person name="Ebbesson L."/>
            <person name="Teles M."/>
            <person name="MacKenzie S."/>
            <person name="Amaro C."/>
        </authorList>
    </citation>
    <scope>NUCLEOTIDE SEQUENCE</scope>
</reference>
<organism evidence="1">
    <name type="scientific">Anguilla anguilla</name>
    <name type="common">European freshwater eel</name>
    <name type="synonym">Muraena anguilla</name>
    <dbReference type="NCBI Taxonomy" id="7936"/>
    <lineage>
        <taxon>Eukaryota</taxon>
        <taxon>Metazoa</taxon>
        <taxon>Chordata</taxon>
        <taxon>Craniata</taxon>
        <taxon>Vertebrata</taxon>
        <taxon>Euteleostomi</taxon>
        <taxon>Actinopterygii</taxon>
        <taxon>Neopterygii</taxon>
        <taxon>Teleostei</taxon>
        <taxon>Anguilliformes</taxon>
        <taxon>Anguillidae</taxon>
        <taxon>Anguilla</taxon>
    </lineage>
</organism>
<protein>
    <submittedName>
        <fullName evidence="1">Uncharacterized protein</fullName>
    </submittedName>
</protein>
<proteinExistence type="predicted"/>
<dbReference type="AlphaFoldDB" id="A0A0E9XCR8"/>
<reference evidence="1" key="1">
    <citation type="submission" date="2014-11" db="EMBL/GenBank/DDBJ databases">
        <authorList>
            <person name="Amaro Gonzalez C."/>
        </authorList>
    </citation>
    <scope>NUCLEOTIDE SEQUENCE</scope>
</reference>
<evidence type="ECO:0000313" key="1">
    <source>
        <dbReference type="EMBL" id="JAH99640.1"/>
    </source>
</evidence>
<accession>A0A0E9XCR8</accession>
<sequence length="47" mass="5459">MLFVSTRSTNMQSSTFTITTGKSPLFVTQTQDWTLFTLNRVYVNTFF</sequence>
<dbReference type="EMBL" id="GBXM01008937">
    <property type="protein sequence ID" value="JAH99640.1"/>
    <property type="molecule type" value="Transcribed_RNA"/>
</dbReference>
<name>A0A0E9XCR8_ANGAN</name>